<reference evidence="3 5" key="2">
    <citation type="journal article" date="2018" name="Syst. Appl. Microbiol.">
        <title>Flavobacterium circumlabens sp. nov. and Flavobacterium cupreum sp. nov., two psychrotrophic species isolated from Antarctic environmental samples.</title>
        <authorList>
            <person name="Kralova S."/>
            <person name="Busse H.J."/>
            <person name="Svec P."/>
            <person name="Maslanova I."/>
            <person name="Stankova E."/>
            <person name="Bartak M."/>
            <person name="Sedlacek I."/>
        </authorList>
    </citation>
    <scope>NUCLEOTIDE SEQUENCE [LARGE SCALE GENOMIC DNA]</scope>
    <source>
        <strain evidence="3 5">CCM 8828</strain>
    </source>
</reference>
<keyword evidence="3" id="KW-0808">Transferase</keyword>
<protein>
    <submittedName>
        <fullName evidence="2">Polysaccharide pyruvyl transferase WcaK-like protein</fullName>
    </submittedName>
    <submittedName>
        <fullName evidence="3">Polysaccharide pyruvyl transferase family protein</fullName>
    </submittedName>
</protein>
<keyword evidence="4" id="KW-1185">Reference proteome</keyword>
<dbReference type="EMBL" id="SLWA01000003">
    <property type="protein sequence ID" value="TCN59037.1"/>
    <property type="molecule type" value="Genomic_DNA"/>
</dbReference>
<organism evidence="3 5">
    <name type="scientific">Flavobacterium circumlabens</name>
    <dbReference type="NCBI Taxonomy" id="2133765"/>
    <lineage>
        <taxon>Bacteria</taxon>
        <taxon>Pseudomonadati</taxon>
        <taxon>Bacteroidota</taxon>
        <taxon>Flavobacteriia</taxon>
        <taxon>Flavobacteriales</taxon>
        <taxon>Flavobacteriaceae</taxon>
        <taxon>Flavobacterium</taxon>
    </lineage>
</organism>
<dbReference type="Proteomes" id="UP000298340">
    <property type="component" value="Unassembled WGS sequence"/>
</dbReference>
<dbReference type="Proteomes" id="UP000295270">
    <property type="component" value="Unassembled WGS sequence"/>
</dbReference>
<dbReference type="GO" id="GO:0016740">
    <property type="term" value="F:transferase activity"/>
    <property type="evidence" value="ECO:0007669"/>
    <property type="project" value="UniProtKB-KW"/>
</dbReference>
<name>A0A4Y7UF23_9FLAO</name>
<dbReference type="InterPro" id="IPR007345">
    <property type="entry name" value="Polysacch_pyruvyl_Trfase"/>
</dbReference>
<dbReference type="Pfam" id="PF04230">
    <property type="entry name" value="PS_pyruv_trans"/>
    <property type="match status" value="1"/>
</dbReference>
<dbReference type="EMBL" id="QWDN01000003">
    <property type="protein sequence ID" value="TEB44432.1"/>
    <property type="molecule type" value="Genomic_DNA"/>
</dbReference>
<accession>A0A4Y7UF23</accession>
<reference evidence="2 4" key="1">
    <citation type="journal article" date="2015" name="Stand. Genomic Sci.">
        <title>Genomic Encyclopedia of Bacterial and Archaeal Type Strains, Phase III: the genomes of soil and plant-associated and newly described type strains.</title>
        <authorList>
            <person name="Whitman W.B."/>
            <person name="Woyke T."/>
            <person name="Klenk H.P."/>
            <person name="Zhou Y."/>
            <person name="Lilburn T.G."/>
            <person name="Beck B.J."/>
            <person name="De Vos P."/>
            <person name="Vandamme P."/>
            <person name="Eisen J.A."/>
            <person name="Garrity G."/>
            <person name="Hugenholtz P."/>
            <person name="Kyrpides N.C."/>
        </authorList>
    </citation>
    <scope>NUCLEOTIDE SEQUENCE [LARGE SCALE GENOMIC DNA]</scope>
    <source>
        <strain evidence="2 4">P5626</strain>
    </source>
</reference>
<reference evidence="2" key="3">
    <citation type="submission" date="2019-03" db="EMBL/GenBank/DDBJ databases">
        <authorList>
            <person name="Whitman W."/>
            <person name="Huntemann M."/>
            <person name="Clum A."/>
            <person name="Pillay M."/>
            <person name="Palaniappan K."/>
            <person name="Varghese N."/>
            <person name="Mikhailova N."/>
            <person name="Stamatis D."/>
            <person name="Reddy T."/>
            <person name="Daum C."/>
            <person name="Shapiro N."/>
            <person name="Ivanova N."/>
            <person name="Kyrpides N."/>
            <person name="Woyke T."/>
        </authorList>
    </citation>
    <scope>NUCLEOTIDE SEQUENCE</scope>
    <source>
        <strain evidence="2">P5626</strain>
    </source>
</reference>
<dbReference type="AlphaFoldDB" id="A0A4Y7UF23"/>
<evidence type="ECO:0000259" key="1">
    <source>
        <dbReference type="Pfam" id="PF04230"/>
    </source>
</evidence>
<comment type="caution">
    <text evidence="3">The sequence shown here is derived from an EMBL/GenBank/DDBJ whole genome shotgun (WGS) entry which is preliminary data.</text>
</comment>
<dbReference type="RefSeq" id="WP_132035314.1">
    <property type="nucleotide sequence ID" value="NZ_QWDN01000003.1"/>
</dbReference>
<dbReference type="OrthoDB" id="1437686at2"/>
<evidence type="ECO:0000313" key="5">
    <source>
        <dbReference type="Proteomes" id="UP000298340"/>
    </source>
</evidence>
<proteinExistence type="predicted"/>
<evidence type="ECO:0000313" key="3">
    <source>
        <dbReference type="EMBL" id="TEB44432.1"/>
    </source>
</evidence>
<feature type="domain" description="Polysaccharide pyruvyl transferase" evidence="1">
    <location>
        <begin position="44"/>
        <end position="351"/>
    </location>
</feature>
<evidence type="ECO:0000313" key="2">
    <source>
        <dbReference type="EMBL" id="TCN59037.1"/>
    </source>
</evidence>
<evidence type="ECO:0000313" key="4">
    <source>
        <dbReference type="Proteomes" id="UP000295270"/>
    </source>
</evidence>
<gene>
    <name evidence="3" type="ORF">D0809_11845</name>
    <name evidence="2" type="ORF">EV142_103486</name>
</gene>
<sequence length="428" mass="48563">MNIVRKIIVLTILITGLFSSYTLFAGSKAKRPVILLRSGWQVENIGDIAHTPGFLALTEKYIPKAEVIFWPYYHYLPENEVAMLKKRFPKMKIVLGKLSPEGVASTPELAEAISKSDILINNSGPATIGWADLKAYKKATGKPIGVYGVTYGLYGMPEKEILSETEFVFFRDTVSLDKAKKEGIDAKIMTWGPDAAFATDVEDETKAKAFLKENNLETGKFVSFIPKHRMTPVWLHEHKNKHFDADRNARNEAMKEHDHAPMIEAITAVVRQTNLKVLIVSEDETQISIGKDWIFDKLPEDVKPRVVWRNTGWLTDEAVSIYKRSAGLVSHEQHSPIMCIGHGIPALLVRWEEQSSKGYMWNTIGLQDWLFDFDKEADIKRYVPTVLDMVKNPKAAKAKANKARKFVQEKQKETMKVVENSCWVNIKK</sequence>